<evidence type="ECO:0000259" key="1">
    <source>
        <dbReference type="Pfam" id="PF13026"/>
    </source>
</evidence>
<dbReference type="EMBL" id="JBAFSM010000044">
    <property type="protein sequence ID" value="MEG3439272.1"/>
    <property type="molecule type" value="Genomic_DNA"/>
</dbReference>
<dbReference type="Pfam" id="PF13026">
    <property type="entry name" value="DUF3887"/>
    <property type="match status" value="1"/>
</dbReference>
<protein>
    <submittedName>
        <fullName evidence="2">DUF3887 domain-containing protein</fullName>
    </submittedName>
</protein>
<dbReference type="RefSeq" id="WP_332866758.1">
    <property type="nucleotide sequence ID" value="NZ_JBAFSM010000044.1"/>
</dbReference>
<name>A0AAW9QXD8_9CHRO</name>
<evidence type="ECO:0000313" key="3">
    <source>
        <dbReference type="Proteomes" id="UP001328733"/>
    </source>
</evidence>
<comment type="caution">
    <text evidence="2">The sequence shown here is derived from an EMBL/GenBank/DDBJ whole genome shotgun (WGS) entry which is preliminary data.</text>
</comment>
<dbReference type="Gene3D" id="3.10.450.590">
    <property type="match status" value="2"/>
</dbReference>
<evidence type="ECO:0000313" key="2">
    <source>
        <dbReference type="EMBL" id="MEG3439272.1"/>
    </source>
</evidence>
<gene>
    <name evidence="2" type="ORF">V0288_19255</name>
</gene>
<reference evidence="2 3" key="1">
    <citation type="submission" date="2024-01" db="EMBL/GenBank/DDBJ databases">
        <title>Genomic insights into the taxonomy and metabolism of the cyanobacterium Pannus brasiliensis CCIBt3594.</title>
        <authorList>
            <person name="Machado M."/>
            <person name="Botero N.B."/>
            <person name="Andreote A.P.D."/>
            <person name="Feitosa A.M.T."/>
            <person name="Popin R."/>
            <person name="Sivonen K."/>
            <person name="Fiore M.F."/>
        </authorList>
    </citation>
    <scope>NUCLEOTIDE SEQUENCE [LARGE SCALE GENOMIC DNA]</scope>
    <source>
        <strain evidence="2 3">CCIBt3594</strain>
    </source>
</reference>
<organism evidence="2 3">
    <name type="scientific">Pannus brasiliensis CCIBt3594</name>
    <dbReference type="NCBI Taxonomy" id="1427578"/>
    <lineage>
        <taxon>Bacteria</taxon>
        <taxon>Bacillati</taxon>
        <taxon>Cyanobacteriota</taxon>
        <taxon>Cyanophyceae</taxon>
        <taxon>Oscillatoriophycideae</taxon>
        <taxon>Chroococcales</taxon>
        <taxon>Microcystaceae</taxon>
        <taxon>Pannus</taxon>
    </lineage>
</organism>
<feature type="domain" description="DUF3887" evidence="1">
    <location>
        <begin position="76"/>
        <end position="164"/>
    </location>
</feature>
<sequence>MNNERNDPVTSLQLIRLRSNKLMTIRLFPARRVAILSLCALGLPVSLGFPTIAPVKAHNHFPLHAQANPASLEARAKEIVGWLGAKDFAKARSALAPQLQPLWSAEKIQQNWESQVIDYTGPVKKIGKAKTIDAVNAKLVIVTVEFEKYTGDVILTFNNSDQVIAADFPEFRDIDRLGRDFIESMAKKDYATARGLLSPLLKTEVFPTRVQTGWESLLKKTGPFERIVGTQVRKGSDTDGVDLVLVTIQFENRTDTAILVFDDRKGIVNVDFPLND</sequence>
<dbReference type="InterPro" id="IPR024981">
    <property type="entry name" value="DUF3887"/>
</dbReference>
<proteinExistence type="predicted"/>
<accession>A0AAW9QXD8</accession>
<dbReference type="Proteomes" id="UP001328733">
    <property type="component" value="Unassembled WGS sequence"/>
</dbReference>
<dbReference type="AlphaFoldDB" id="A0AAW9QXD8"/>
<keyword evidence="3" id="KW-1185">Reference proteome</keyword>